<dbReference type="EMBL" id="CADCXU010009042">
    <property type="protein sequence ID" value="CAA9999744.1"/>
    <property type="molecule type" value="Genomic_DNA"/>
</dbReference>
<proteinExistence type="predicted"/>
<keyword evidence="2" id="KW-1185">Reference proteome</keyword>
<organism evidence="1 2">
    <name type="scientific">Nesidiocoris tenuis</name>
    <dbReference type="NCBI Taxonomy" id="355587"/>
    <lineage>
        <taxon>Eukaryota</taxon>
        <taxon>Metazoa</taxon>
        <taxon>Ecdysozoa</taxon>
        <taxon>Arthropoda</taxon>
        <taxon>Hexapoda</taxon>
        <taxon>Insecta</taxon>
        <taxon>Pterygota</taxon>
        <taxon>Neoptera</taxon>
        <taxon>Paraneoptera</taxon>
        <taxon>Hemiptera</taxon>
        <taxon>Heteroptera</taxon>
        <taxon>Panheteroptera</taxon>
        <taxon>Cimicomorpha</taxon>
        <taxon>Miridae</taxon>
        <taxon>Dicyphina</taxon>
        <taxon>Nesidiocoris</taxon>
    </lineage>
</organism>
<dbReference type="Proteomes" id="UP000479000">
    <property type="component" value="Unassembled WGS sequence"/>
</dbReference>
<dbReference type="AlphaFoldDB" id="A0A6H5GA55"/>
<reference evidence="1 2" key="1">
    <citation type="submission" date="2020-02" db="EMBL/GenBank/DDBJ databases">
        <authorList>
            <person name="Ferguson B K."/>
        </authorList>
    </citation>
    <scope>NUCLEOTIDE SEQUENCE [LARGE SCALE GENOMIC DNA]</scope>
</reference>
<evidence type="ECO:0000313" key="1">
    <source>
        <dbReference type="EMBL" id="CAA9999744.1"/>
    </source>
</evidence>
<accession>A0A6H5GA55</accession>
<gene>
    <name evidence="1" type="ORF">NTEN_LOCUS6004</name>
</gene>
<name>A0A6H5GA55_9HEMI</name>
<sequence>MNPPDNGQLAELRDDGENVLFRRNRTIGVTWRQACNLHPAGPAFIPVTVRRIRRVGVPVAGRVSRCLLIPRSGDQLKERGTSGYSVNDNQR</sequence>
<evidence type="ECO:0000313" key="2">
    <source>
        <dbReference type="Proteomes" id="UP000479000"/>
    </source>
</evidence>
<protein>
    <submittedName>
        <fullName evidence="1">Uncharacterized protein</fullName>
    </submittedName>
</protein>